<keyword evidence="5" id="KW-1185">Reference proteome</keyword>
<dbReference type="Proteomes" id="UP001141933">
    <property type="component" value="Unassembled WGS sequence"/>
</dbReference>
<organism evidence="4 5">
    <name type="scientific">Phocaeicola acetigenes</name>
    <dbReference type="NCBI Taxonomy" id="3016083"/>
    <lineage>
        <taxon>Bacteria</taxon>
        <taxon>Pseudomonadati</taxon>
        <taxon>Bacteroidota</taxon>
        <taxon>Bacteroidia</taxon>
        <taxon>Bacteroidales</taxon>
        <taxon>Bacteroidaceae</taxon>
        <taxon>Phocaeicola</taxon>
    </lineage>
</organism>
<keyword evidence="2" id="KW-0808">Transferase</keyword>
<dbReference type="SUPFAM" id="SSF53448">
    <property type="entry name" value="Nucleotide-diphospho-sugar transferases"/>
    <property type="match status" value="1"/>
</dbReference>
<dbReference type="PANTHER" id="PTHR22916">
    <property type="entry name" value="GLYCOSYLTRANSFERASE"/>
    <property type="match status" value="1"/>
</dbReference>
<dbReference type="RefSeq" id="WP_269878516.1">
    <property type="nucleotide sequence ID" value="NZ_JAPZVM010000009.1"/>
</dbReference>
<dbReference type="CDD" id="cd00761">
    <property type="entry name" value="Glyco_tranf_GTA_type"/>
    <property type="match status" value="1"/>
</dbReference>
<reference evidence="4" key="1">
    <citation type="submission" date="2022-12" db="EMBL/GenBank/DDBJ databases">
        <title>Phocaeicola acetigenes sp. nov., isolated feces from a healthy human.</title>
        <authorList>
            <person name="Do H."/>
            <person name="Ha Y.B."/>
            <person name="Kim J.-S."/>
            <person name="Suh M.K."/>
            <person name="Kim H.S."/>
            <person name="Lee J.-S."/>
        </authorList>
    </citation>
    <scope>NUCLEOTIDE SEQUENCE</scope>
    <source>
        <strain evidence="4">KGMB11183</strain>
    </source>
</reference>
<evidence type="ECO:0000256" key="1">
    <source>
        <dbReference type="ARBA" id="ARBA00022676"/>
    </source>
</evidence>
<dbReference type="EMBL" id="JAPZVM010000009">
    <property type="protein sequence ID" value="MCZ8373205.1"/>
    <property type="molecule type" value="Genomic_DNA"/>
</dbReference>
<protein>
    <submittedName>
        <fullName evidence="4">Glycosyltransferase family 2 protein</fullName>
    </submittedName>
</protein>
<dbReference type="InterPro" id="IPR001173">
    <property type="entry name" value="Glyco_trans_2-like"/>
</dbReference>
<dbReference type="InterPro" id="IPR029044">
    <property type="entry name" value="Nucleotide-diphossugar_trans"/>
</dbReference>
<name>A0ABT4PJH2_9BACT</name>
<comment type="caution">
    <text evidence="4">The sequence shown here is derived from an EMBL/GenBank/DDBJ whole genome shotgun (WGS) entry which is preliminary data.</text>
</comment>
<accession>A0ABT4PJH2</accession>
<evidence type="ECO:0000313" key="5">
    <source>
        <dbReference type="Proteomes" id="UP001141933"/>
    </source>
</evidence>
<evidence type="ECO:0000259" key="3">
    <source>
        <dbReference type="Pfam" id="PF00535"/>
    </source>
</evidence>
<keyword evidence="1" id="KW-0328">Glycosyltransferase</keyword>
<dbReference type="Gene3D" id="3.90.550.10">
    <property type="entry name" value="Spore Coat Polysaccharide Biosynthesis Protein SpsA, Chain A"/>
    <property type="match status" value="1"/>
</dbReference>
<dbReference type="Pfam" id="PF00535">
    <property type="entry name" value="Glycos_transf_2"/>
    <property type="match status" value="1"/>
</dbReference>
<sequence length="332" mass="39480">MDDFKYNVSVIVPIYNVEKFIARCVKSLMEQSLDRVEYIFIDDATPDNSIILLKEVLSHYPQRSLHCRILEHEKNKGLPAARNTGLNAAKGQYIFHCDSDDFVEHDMLKLMYEKALNTQADIVWSDWYLSYGTKERYMYQPEYKSAYLALKGILAGEMKYNVWNKLIKRTLYVENNIQFPSGHGMGEDMTVIKLFACANNVSCLHEAFYHYVKMNEGAMTMAWCEKHLSDLKYNVNETECYIKSKYKNELDDYLSYFKLCVKLPFLISTDFSMYKLWGKWYNEANGFILKNKTVCVRTRILQWMAWKKQYWFVWLYNVIIQKFVYRIILGYR</sequence>
<feature type="domain" description="Glycosyltransferase 2-like" evidence="3">
    <location>
        <begin position="9"/>
        <end position="180"/>
    </location>
</feature>
<proteinExistence type="predicted"/>
<gene>
    <name evidence="4" type="ORF">O6P32_10885</name>
</gene>
<dbReference type="PANTHER" id="PTHR22916:SF51">
    <property type="entry name" value="GLYCOSYLTRANSFERASE EPSH-RELATED"/>
    <property type="match status" value="1"/>
</dbReference>
<evidence type="ECO:0000313" key="4">
    <source>
        <dbReference type="EMBL" id="MCZ8373205.1"/>
    </source>
</evidence>
<evidence type="ECO:0000256" key="2">
    <source>
        <dbReference type="ARBA" id="ARBA00022679"/>
    </source>
</evidence>